<keyword evidence="8" id="KW-1185">Reference proteome</keyword>
<dbReference type="Proteomes" id="UP000198618">
    <property type="component" value="Unassembled WGS sequence"/>
</dbReference>
<evidence type="ECO:0000313" key="7">
    <source>
        <dbReference type="EMBL" id="SET68053.1"/>
    </source>
</evidence>
<sequence length="364" mass="38389">MITILLFIVAFFFAINIGASGAAASMGIAYGSNAIRNKRIALFLCGIGVFLGAVLGGEEVVKTLGSEIIPENIISLHIALIIISSASLSLFIANLSGIPLSTSEVTVGAVAGVGIAFQILYVKTLLVIVAFWIIVPITSFLLAFFANKIIQYLQKKILNLTKGKWSKILAIGVIITGFFEAFSAGMNNVANSVGPLVAAGLLSMEQGTFYGGIFIALGAIFLGGKVIETNGKRITKLSLMQGGAVSGIGATLVIIASIFGIPVPHTQVTTCSILGVGASDLGKALWKKTIITKLVKTWVISPFFSLVISYNLVKVIIQSDLSGLMLFLLFMATVFAIGIWQPKTLTKSQPLYKEKAIPKKLGGS</sequence>
<dbReference type="Pfam" id="PF01384">
    <property type="entry name" value="PHO4"/>
    <property type="match status" value="1"/>
</dbReference>
<proteinExistence type="inferred from homology"/>
<keyword evidence="4 6" id="KW-1133">Transmembrane helix</keyword>
<feature type="transmembrane region" description="Helical" evidence="6">
    <location>
        <begin position="239"/>
        <end position="261"/>
    </location>
</feature>
<comment type="subcellular location">
    <subcellularLocation>
        <location evidence="1 6">Membrane</location>
        <topology evidence="1 6">Multi-pass membrane protein</topology>
    </subcellularLocation>
</comment>
<evidence type="ECO:0000256" key="6">
    <source>
        <dbReference type="RuleBase" id="RU363058"/>
    </source>
</evidence>
<dbReference type="InterPro" id="IPR001204">
    <property type="entry name" value="Phos_transporter"/>
</dbReference>
<dbReference type="GO" id="GO:0016020">
    <property type="term" value="C:membrane"/>
    <property type="evidence" value="ECO:0007669"/>
    <property type="project" value="UniProtKB-SubCell"/>
</dbReference>
<dbReference type="EMBL" id="FOHE01000020">
    <property type="protein sequence ID" value="SET68053.1"/>
    <property type="molecule type" value="Genomic_DNA"/>
</dbReference>
<feature type="transmembrane region" description="Helical" evidence="6">
    <location>
        <begin position="168"/>
        <end position="187"/>
    </location>
</feature>
<feature type="transmembrane region" description="Helical" evidence="6">
    <location>
        <begin position="73"/>
        <end position="93"/>
    </location>
</feature>
<evidence type="ECO:0000256" key="1">
    <source>
        <dbReference type="ARBA" id="ARBA00004141"/>
    </source>
</evidence>
<comment type="similarity">
    <text evidence="6">Belongs to the inorganic phosphate transporter (PiT) (TC 2.A.20) family.</text>
</comment>
<evidence type="ECO:0000256" key="5">
    <source>
        <dbReference type="ARBA" id="ARBA00023136"/>
    </source>
</evidence>
<evidence type="ECO:0000256" key="3">
    <source>
        <dbReference type="ARBA" id="ARBA00022692"/>
    </source>
</evidence>
<dbReference type="GO" id="GO:0005315">
    <property type="term" value="F:phosphate transmembrane transporter activity"/>
    <property type="evidence" value="ECO:0007669"/>
    <property type="project" value="InterPro"/>
</dbReference>
<reference evidence="7 8" key="1">
    <citation type="submission" date="2016-10" db="EMBL/GenBank/DDBJ databases">
        <authorList>
            <person name="de Groot N.N."/>
        </authorList>
    </citation>
    <scope>NUCLEOTIDE SEQUENCE [LARGE SCALE GENOMIC DNA]</scope>
    <source>
        <strain evidence="7 8">IBRC-M 10780</strain>
    </source>
</reference>
<organism evidence="7 8">
    <name type="scientific">Oceanobacillus limi</name>
    <dbReference type="NCBI Taxonomy" id="930131"/>
    <lineage>
        <taxon>Bacteria</taxon>
        <taxon>Bacillati</taxon>
        <taxon>Bacillota</taxon>
        <taxon>Bacilli</taxon>
        <taxon>Bacillales</taxon>
        <taxon>Bacillaceae</taxon>
        <taxon>Oceanobacillus</taxon>
    </lineage>
</organism>
<evidence type="ECO:0000313" key="8">
    <source>
        <dbReference type="Proteomes" id="UP000198618"/>
    </source>
</evidence>
<evidence type="ECO:0000256" key="4">
    <source>
        <dbReference type="ARBA" id="ARBA00022989"/>
    </source>
</evidence>
<name>A0A1I0GAQ9_9BACI</name>
<keyword evidence="5 6" id="KW-0472">Membrane</keyword>
<dbReference type="STRING" id="930131.SAMN05216389_12042"/>
<dbReference type="AlphaFoldDB" id="A0A1I0GAQ9"/>
<feature type="transmembrane region" description="Helical" evidence="6">
    <location>
        <begin position="40"/>
        <end position="61"/>
    </location>
</feature>
<feature type="transmembrane region" description="Helical" evidence="6">
    <location>
        <begin position="207"/>
        <end position="227"/>
    </location>
</feature>
<feature type="transmembrane region" description="Helical" evidence="6">
    <location>
        <begin position="125"/>
        <end position="147"/>
    </location>
</feature>
<feature type="transmembrane region" description="Helical" evidence="6">
    <location>
        <begin position="323"/>
        <end position="340"/>
    </location>
</feature>
<dbReference type="GO" id="GO:0035435">
    <property type="term" value="P:phosphate ion transmembrane transport"/>
    <property type="evidence" value="ECO:0007669"/>
    <property type="project" value="TreeGrafter"/>
</dbReference>
<keyword evidence="6" id="KW-0592">Phosphate transport</keyword>
<gene>
    <name evidence="7" type="ORF">SAMN05216389_12042</name>
</gene>
<keyword evidence="3 6" id="KW-0812">Transmembrane</keyword>
<keyword evidence="2 6" id="KW-0813">Transport</keyword>
<dbReference type="PANTHER" id="PTHR11101">
    <property type="entry name" value="PHOSPHATE TRANSPORTER"/>
    <property type="match status" value="1"/>
</dbReference>
<feature type="transmembrane region" description="Helical" evidence="6">
    <location>
        <begin position="298"/>
        <end position="317"/>
    </location>
</feature>
<evidence type="ECO:0000256" key="2">
    <source>
        <dbReference type="ARBA" id="ARBA00022448"/>
    </source>
</evidence>
<accession>A0A1I0GAQ9</accession>
<dbReference type="PANTHER" id="PTHR11101:SF80">
    <property type="entry name" value="PHOSPHATE TRANSPORTER"/>
    <property type="match status" value="1"/>
</dbReference>
<protein>
    <recommendedName>
        <fullName evidence="6">Phosphate transporter</fullName>
    </recommendedName>
</protein>